<keyword evidence="2" id="KW-1185">Reference proteome</keyword>
<accession>A0ACB8Y9P3</accession>
<dbReference type="EMBL" id="CM042059">
    <property type="protein sequence ID" value="KAI3681576.1"/>
    <property type="molecule type" value="Genomic_DNA"/>
</dbReference>
<proteinExistence type="predicted"/>
<reference evidence="2" key="1">
    <citation type="journal article" date="2022" name="Mol. Ecol. Resour.">
        <title>The genomes of chicory, endive, great burdock and yacon provide insights into Asteraceae palaeo-polyploidization history and plant inulin production.</title>
        <authorList>
            <person name="Fan W."/>
            <person name="Wang S."/>
            <person name="Wang H."/>
            <person name="Wang A."/>
            <person name="Jiang F."/>
            <person name="Liu H."/>
            <person name="Zhao H."/>
            <person name="Xu D."/>
            <person name="Zhang Y."/>
        </authorList>
    </citation>
    <scope>NUCLEOTIDE SEQUENCE [LARGE SCALE GENOMIC DNA]</scope>
    <source>
        <strain evidence="2">cv. Niubang</strain>
    </source>
</reference>
<protein>
    <submittedName>
        <fullName evidence="1">Uncharacterized protein</fullName>
    </submittedName>
</protein>
<name>A0ACB8Y9P3_ARCLA</name>
<sequence length="154" mass="17878">MLISSLLETNSLSFSLSPLLDSKNRGRVGIVQRKSGRGAMKKTWERKGRWNGGGRKRAVWEEAAKLIHRTPSSSQLSSFIVGNDDWGADDNRERERKGGRRDFDTNRKPNYQNHDEYRSINRASSEVSKADHQKQARETYHHLWFRPCDLFFGR</sequence>
<evidence type="ECO:0000313" key="1">
    <source>
        <dbReference type="EMBL" id="KAI3681576.1"/>
    </source>
</evidence>
<comment type="caution">
    <text evidence="1">The sequence shown here is derived from an EMBL/GenBank/DDBJ whole genome shotgun (WGS) entry which is preliminary data.</text>
</comment>
<dbReference type="Proteomes" id="UP001055879">
    <property type="component" value="Linkage Group LG13"/>
</dbReference>
<gene>
    <name evidence="1" type="ORF">L6452_36376</name>
</gene>
<organism evidence="1 2">
    <name type="scientific">Arctium lappa</name>
    <name type="common">Greater burdock</name>
    <name type="synonym">Lappa major</name>
    <dbReference type="NCBI Taxonomy" id="4217"/>
    <lineage>
        <taxon>Eukaryota</taxon>
        <taxon>Viridiplantae</taxon>
        <taxon>Streptophyta</taxon>
        <taxon>Embryophyta</taxon>
        <taxon>Tracheophyta</taxon>
        <taxon>Spermatophyta</taxon>
        <taxon>Magnoliopsida</taxon>
        <taxon>eudicotyledons</taxon>
        <taxon>Gunneridae</taxon>
        <taxon>Pentapetalae</taxon>
        <taxon>asterids</taxon>
        <taxon>campanulids</taxon>
        <taxon>Asterales</taxon>
        <taxon>Asteraceae</taxon>
        <taxon>Carduoideae</taxon>
        <taxon>Cardueae</taxon>
        <taxon>Arctiinae</taxon>
        <taxon>Arctium</taxon>
    </lineage>
</organism>
<reference evidence="1 2" key="2">
    <citation type="journal article" date="2022" name="Mol. Ecol. Resour.">
        <title>The genomes of chicory, endive, great burdock and yacon provide insights into Asteraceae paleo-polyploidization history and plant inulin production.</title>
        <authorList>
            <person name="Fan W."/>
            <person name="Wang S."/>
            <person name="Wang H."/>
            <person name="Wang A."/>
            <person name="Jiang F."/>
            <person name="Liu H."/>
            <person name="Zhao H."/>
            <person name="Xu D."/>
            <person name="Zhang Y."/>
        </authorList>
    </citation>
    <scope>NUCLEOTIDE SEQUENCE [LARGE SCALE GENOMIC DNA]</scope>
    <source>
        <strain evidence="2">cv. Niubang</strain>
    </source>
</reference>
<evidence type="ECO:0000313" key="2">
    <source>
        <dbReference type="Proteomes" id="UP001055879"/>
    </source>
</evidence>